<evidence type="ECO:0000256" key="1">
    <source>
        <dbReference type="SAM" id="SignalP"/>
    </source>
</evidence>
<evidence type="ECO:0000313" key="3">
    <source>
        <dbReference type="Proteomes" id="UP000494245"/>
    </source>
</evidence>
<name>A0A6V8LT06_9BACT</name>
<protein>
    <recommendedName>
        <fullName evidence="4">DUF4881 domain-containing protein</fullName>
    </recommendedName>
</protein>
<comment type="caution">
    <text evidence="2">The sequence shown here is derived from an EMBL/GenBank/DDBJ whole genome shotgun (WGS) entry which is preliminary data.</text>
</comment>
<keyword evidence="3" id="KW-1185">Reference proteome</keyword>
<dbReference type="Pfam" id="PF16222">
    <property type="entry name" value="DUF4881"/>
    <property type="match status" value="1"/>
</dbReference>
<accession>A0A6V8LT06</accession>
<dbReference type="InterPro" id="IPR032621">
    <property type="entry name" value="DUF4881"/>
</dbReference>
<evidence type="ECO:0008006" key="4">
    <source>
        <dbReference type="Google" id="ProtNLM"/>
    </source>
</evidence>
<keyword evidence="1" id="KW-0732">Signal</keyword>
<organism evidence="2 3">
    <name type="scientific">Fundidesulfovibrio magnetotacticus</name>
    <dbReference type="NCBI Taxonomy" id="2730080"/>
    <lineage>
        <taxon>Bacteria</taxon>
        <taxon>Pseudomonadati</taxon>
        <taxon>Thermodesulfobacteriota</taxon>
        <taxon>Desulfovibrionia</taxon>
        <taxon>Desulfovibrionales</taxon>
        <taxon>Desulfovibrionaceae</taxon>
        <taxon>Fundidesulfovibrio</taxon>
    </lineage>
</organism>
<gene>
    <name evidence="2" type="ORF">NNJEOMEG_01929</name>
</gene>
<dbReference type="PROSITE" id="PS51257">
    <property type="entry name" value="PROKAR_LIPOPROTEIN"/>
    <property type="match status" value="1"/>
</dbReference>
<reference evidence="2 3" key="1">
    <citation type="submission" date="2020-04" db="EMBL/GenBank/DDBJ databases">
        <authorList>
            <consortium name="Desulfovibrio sp. FSS-1 genome sequencing consortium"/>
            <person name="Shimoshige H."/>
            <person name="Kobayashi H."/>
            <person name="Maekawa T."/>
        </authorList>
    </citation>
    <scope>NUCLEOTIDE SEQUENCE [LARGE SCALE GENOMIC DNA]</scope>
    <source>
        <strain evidence="2 3">SIID29052-01</strain>
    </source>
</reference>
<dbReference type="EMBL" id="BLTE01000008">
    <property type="protein sequence ID" value="GFK94090.1"/>
    <property type="molecule type" value="Genomic_DNA"/>
</dbReference>
<sequence length="200" mass="22595">MKRISILLAALALASLVGCSDFGKVDQGRVVAYDKDAGKVTFIRDKKAEPLNPDYSGLPAVTYTIPTNPEEMGPAPKAGLRMKLDTQKSQIVIYDPKEQNFKTIGFKIHDMQENVERDHPLVFDKATGKAKVFPMVDKTKKTVTVYSARQKMLVTFSVPDEYMTWPDSTWDAGDEVRVYYKEDGKSLRFMNISKTDIFKK</sequence>
<dbReference type="RefSeq" id="WP_173083836.1">
    <property type="nucleotide sequence ID" value="NZ_BLTE01000008.1"/>
</dbReference>
<dbReference type="AlphaFoldDB" id="A0A6V8LT06"/>
<evidence type="ECO:0000313" key="2">
    <source>
        <dbReference type="EMBL" id="GFK94090.1"/>
    </source>
</evidence>
<feature type="signal peptide" evidence="1">
    <location>
        <begin position="1"/>
        <end position="19"/>
    </location>
</feature>
<reference evidence="2 3" key="2">
    <citation type="submission" date="2020-05" db="EMBL/GenBank/DDBJ databases">
        <title>Draft genome sequence of Desulfovibrio sp. strainFSS-1.</title>
        <authorList>
            <person name="Shimoshige H."/>
            <person name="Kobayashi H."/>
            <person name="Maekawa T."/>
        </authorList>
    </citation>
    <scope>NUCLEOTIDE SEQUENCE [LARGE SCALE GENOMIC DNA]</scope>
    <source>
        <strain evidence="2 3">SIID29052-01</strain>
    </source>
</reference>
<proteinExistence type="predicted"/>
<feature type="chain" id="PRO_5028868009" description="DUF4881 domain-containing protein" evidence="1">
    <location>
        <begin position="20"/>
        <end position="200"/>
    </location>
</feature>
<dbReference type="Proteomes" id="UP000494245">
    <property type="component" value="Unassembled WGS sequence"/>
</dbReference>